<evidence type="ECO:0000256" key="2">
    <source>
        <dbReference type="ARBA" id="ARBA00022679"/>
    </source>
</evidence>
<feature type="domain" description="Chorismate-utilising enzyme C-terminal" evidence="4">
    <location>
        <begin position="233"/>
        <end position="486"/>
    </location>
</feature>
<organism evidence="6 7">
    <name type="scientific">Agromyces allii</name>
    <dbReference type="NCBI Taxonomy" id="393607"/>
    <lineage>
        <taxon>Bacteria</taxon>
        <taxon>Bacillati</taxon>
        <taxon>Actinomycetota</taxon>
        <taxon>Actinomycetes</taxon>
        <taxon>Micrococcales</taxon>
        <taxon>Microbacteriaceae</taxon>
        <taxon>Agromyces</taxon>
    </lineage>
</organism>
<evidence type="ECO:0000259" key="4">
    <source>
        <dbReference type="Pfam" id="PF00425"/>
    </source>
</evidence>
<keyword evidence="7" id="KW-1185">Reference proteome</keyword>
<protein>
    <recommendedName>
        <fullName evidence="1">aminodeoxychorismate synthase</fullName>
        <ecNumber evidence="1">2.6.1.85</ecNumber>
    </recommendedName>
</protein>
<comment type="caution">
    <text evidence="6">The sequence shown here is derived from an EMBL/GenBank/DDBJ whole genome shotgun (WGS) entry which is preliminary data.</text>
</comment>
<proteinExistence type="predicted"/>
<dbReference type="Pfam" id="PF00425">
    <property type="entry name" value="Chorismate_bind"/>
    <property type="match status" value="1"/>
</dbReference>
<dbReference type="Gene3D" id="3.60.120.10">
    <property type="entry name" value="Anthranilate synthase"/>
    <property type="match status" value="1"/>
</dbReference>
<dbReference type="SUPFAM" id="SSF56322">
    <property type="entry name" value="ADC synthase"/>
    <property type="match status" value="1"/>
</dbReference>
<gene>
    <name evidence="6" type="ORF">GCM10009717_37320</name>
</gene>
<evidence type="ECO:0000313" key="7">
    <source>
        <dbReference type="Proteomes" id="UP001499954"/>
    </source>
</evidence>
<dbReference type="EMBL" id="BAAAMK010000011">
    <property type="protein sequence ID" value="GAA1966934.1"/>
    <property type="molecule type" value="Genomic_DNA"/>
</dbReference>
<accession>A0ABP5CRQ6</accession>
<dbReference type="InterPro" id="IPR005802">
    <property type="entry name" value="ADC_synth_comp_1"/>
</dbReference>
<dbReference type="InterPro" id="IPR005801">
    <property type="entry name" value="ADC_synthase"/>
</dbReference>
<evidence type="ECO:0000313" key="6">
    <source>
        <dbReference type="EMBL" id="GAA1966934.1"/>
    </source>
</evidence>
<name>A0ABP5CRQ6_9MICO</name>
<dbReference type="EC" id="2.6.1.85" evidence="1"/>
<feature type="domain" description="Anthranilate synthase component I N-terminal" evidence="5">
    <location>
        <begin position="15"/>
        <end position="157"/>
    </location>
</feature>
<dbReference type="InterPro" id="IPR006805">
    <property type="entry name" value="Anth_synth_I_N"/>
</dbReference>
<feature type="region of interest" description="Disordered" evidence="3">
    <location>
        <begin position="194"/>
        <end position="227"/>
    </location>
</feature>
<dbReference type="PANTHER" id="PTHR11236:SF18">
    <property type="entry name" value="AMINODEOXYCHORISMATE SYNTHASE"/>
    <property type="match status" value="1"/>
</dbReference>
<dbReference type="PANTHER" id="PTHR11236">
    <property type="entry name" value="AMINOBENZOATE/ANTHRANILATE SYNTHASE"/>
    <property type="match status" value="1"/>
</dbReference>
<dbReference type="RefSeq" id="WP_157414356.1">
    <property type="nucleotide sequence ID" value="NZ_BAAAMK010000011.1"/>
</dbReference>
<dbReference type="Pfam" id="PF04715">
    <property type="entry name" value="Anth_synt_I_N"/>
    <property type="match status" value="1"/>
</dbReference>
<keyword evidence="2" id="KW-0808">Transferase</keyword>
<evidence type="ECO:0000256" key="3">
    <source>
        <dbReference type="SAM" id="MobiDB-lite"/>
    </source>
</evidence>
<dbReference type="PRINTS" id="PR00095">
    <property type="entry name" value="ANTSNTHASEI"/>
</dbReference>
<evidence type="ECO:0000259" key="5">
    <source>
        <dbReference type="Pfam" id="PF04715"/>
    </source>
</evidence>
<dbReference type="InterPro" id="IPR019999">
    <property type="entry name" value="Anth_synth_I-like"/>
</dbReference>
<reference evidence="7" key="1">
    <citation type="journal article" date="2019" name="Int. J. Syst. Evol. Microbiol.">
        <title>The Global Catalogue of Microorganisms (GCM) 10K type strain sequencing project: providing services to taxonomists for standard genome sequencing and annotation.</title>
        <authorList>
            <consortium name="The Broad Institute Genomics Platform"/>
            <consortium name="The Broad Institute Genome Sequencing Center for Infectious Disease"/>
            <person name="Wu L."/>
            <person name="Ma J."/>
        </authorList>
    </citation>
    <scope>NUCLEOTIDE SEQUENCE [LARGE SCALE GENOMIC DNA]</scope>
    <source>
        <strain evidence="7">JCM 13584</strain>
    </source>
</reference>
<dbReference type="Proteomes" id="UP001499954">
    <property type="component" value="Unassembled WGS sequence"/>
</dbReference>
<dbReference type="InterPro" id="IPR015890">
    <property type="entry name" value="Chorismate_C"/>
</dbReference>
<sequence>MPRRIRRRRLDGWTDPHLLFRAHHTESTHVVWLDGGSDATSGISVIAAAHAGSELLTADVAAGTITSAWPAASDRPTLTRAAGVDDVFDALGARLAEHRAEESEGSDPSGPLGWYGWFGYELGAGLVGVPAAETNTPDAAFLWVDRAVVFDHAARTAALVWLGGDERDGDHDGDAASEAWARELAEVWASARAGAGPAGSAPAVPAEPPTSARPDPQSAPAPAPTARWRHDAATYSRLIGECQQAIHRGDAYQLCLTNRVDVDVTPDPASTYLALRASSPTHHGGYLRFGEHALLSASPELFLHVSHDGVVSTKPMKGTRPRHADPVEDRRLRRELLESDKERAENLMIVDLMRNDLGRIAELGTVRVPSLLAVEEYPHVHQLVSTVRARLRHPLTALDAVRSAFPAGSMTGTPKHSAMRILHGLEAGPRGVYSGAFGYLAVDGSLDLAMVIRSIVLGPDGASIGTGGGITALSIAEEEVEETRIKARALLAVLGATGA</sequence>
<evidence type="ECO:0000256" key="1">
    <source>
        <dbReference type="ARBA" id="ARBA00013139"/>
    </source>
</evidence>
<feature type="compositionally biased region" description="Low complexity" evidence="3">
    <location>
        <begin position="194"/>
        <end position="204"/>
    </location>
</feature>
<dbReference type="NCBIfam" id="TIGR00553">
    <property type="entry name" value="pabB"/>
    <property type="match status" value="1"/>
</dbReference>